<dbReference type="SFLD" id="SFLDG01135">
    <property type="entry name" value="C1.5.6:_HAD__Beta-PGM__Phospha"/>
    <property type="match status" value="1"/>
</dbReference>
<reference evidence="4 5" key="1">
    <citation type="journal article" date="2019" name="Nat. Microbiol.">
        <title>Mediterranean grassland soil C-N compound turnover is dependent on rainfall and depth, and is mediated by genomically divergent microorganisms.</title>
        <authorList>
            <person name="Diamond S."/>
            <person name="Andeer P.F."/>
            <person name="Li Z."/>
            <person name="Crits-Christoph A."/>
            <person name="Burstein D."/>
            <person name="Anantharaman K."/>
            <person name="Lane K.R."/>
            <person name="Thomas B.C."/>
            <person name="Pan C."/>
            <person name="Northen T.R."/>
            <person name="Banfield J.F."/>
        </authorList>
    </citation>
    <scope>NUCLEOTIDE SEQUENCE [LARGE SCALE GENOMIC DNA]</scope>
    <source>
        <strain evidence="4">NP_5</strain>
    </source>
</reference>
<protein>
    <submittedName>
        <fullName evidence="4">HAD family phosphatase</fullName>
    </submittedName>
</protein>
<dbReference type="PANTHER" id="PTHR43481:SF4">
    <property type="entry name" value="GLYCEROL-1-PHOSPHATE PHOSPHOHYDROLASE 1-RELATED"/>
    <property type="match status" value="1"/>
</dbReference>
<evidence type="ECO:0000256" key="3">
    <source>
        <dbReference type="ARBA" id="ARBA00022801"/>
    </source>
</evidence>
<dbReference type="PANTHER" id="PTHR43481">
    <property type="entry name" value="FRUCTOSE-1-PHOSPHATE PHOSPHATASE"/>
    <property type="match status" value="1"/>
</dbReference>
<dbReference type="Gene3D" id="1.10.150.240">
    <property type="entry name" value="Putative phosphatase, domain 2"/>
    <property type="match status" value="1"/>
</dbReference>
<proteinExistence type="inferred from homology"/>
<dbReference type="EMBL" id="VBAM01000304">
    <property type="protein sequence ID" value="TMJ10303.1"/>
    <property type="molecule type" value="Genomic_DNA"/>
</dbReference>
<dbReference type="Pfam" id="PF00702">
    <property type="entry name" value="Hydrolase"/>
    <property type="match status" value="1"/>
</dbReference>
<dbReference type="AlphaFoldDB" id="A0A537LQJ7"/>
<dbReference type="Gene3D" id="3.40.50.1000">
    <property type="entry name" value="HAD superfamily/HAD-like"/>
    <property type="match status" value="1"/>
</dbReference>
<dbReference type="Proteomes" id="UP000320393">
    <property type="component" value="Unassembled WGS sequence"/>
</dbReference>
<sequence length="223" mass="23742">MRGVEAVIFDLDGLIIDSETPEVVAWQEVYARYGMEFPVASWLQNVGRNDRPWDPLAPFRAPGSPAAPEAVAALWRERADALMAASFTPLPGVVPLLSALRRRGIRTAVASSSRGAWIQKVLAELGLERQFDATAGGDEVRRAKPDPDVYLLAARRLGAAPEACVALEDSQHGVRSAKAAGMACIAVPSPLTRQMDFSAADLVVGSLDEVTPETIATLGPAKA</sequence>
<name>A0A537LQJ7_9BACT</name>
<dbReference type="InterPro" id="IPR023214">
    <property type="entry name" value="HAD_sf"/>
</dbReference>
<comment type="similarity">
    <text evidence="1">Belongs to the HAD-like hydrolase superfamily. CbbY/CbbZ/Gph/YieH family.</text>
</comment>
<dbReference type="InterPro" id="IPR051806">
    <property type="entry name" value="HAD-like_SPP"/>
</dbReference>
<evidence type="ECO:0000313" key="4">
    <source>
        <dbReference type="EMBL" id="TMJ10303.1"/>
    </source>
</evidence>
<evidence type="ECO:0000256" key="1">
    <source>
        <dbReference type="ARBA" id="ARBA00006171"/>
    </source>
</evidence>
<evidence type="ECO:0000256" key="2">
    <source>
        <dbReference type="ARBA" id="ARBA00022723"/>
    </source>
</evidence>
<comment type="caution">
    <text evidence="4">The sequence shown here is derived from an EMBL/GenBank/DDBJ whole genome shotgun (WGS) entry which is preliminary data.</text>
</comment>
<dbReference type="PRINTS" id="PR00413">
    <property type="entry name" value="HADHALOGNASE"/>
</dbReference>
<organism evidence="4 5">
    <name type="scientific">Candidatus Segetimicrobium genomatis</name>
    <dbReference type="NCBI Taxonomy" id="2569760"/>
    <lineage>
        <taxon>Bacteria</taxon>
        <taxon>Bacillati</taxon>
        <taxon>Candidatus Sysuimicrobiota</taxon>
        <taxon>Candidatus Sysuimicrobiia</taxon>
        <taxon>Candidatus Sysuimicrobiales</taxon>
        <taxon>Candidatus Segetimicrobiaceae</taxon>
        <taxon>Candidatus Segetimicrobium</taxon>
    </lineage>
</organism>
<dbReference type="InterPro" id="IPR023198">
    <property type="entry name" value="PGP-like_dom2"/>
</dbReference>
<dbReference type="GO" id="GO:0046872">
    <property type="term" value="F:metal ion binding"/>
    <property type="evidence" value="ECO:0007669"/>
    <property type="project" value="UniProtKB-KW"/>
</dbReference>
<dbReference type="InterPro" id="IPR006439">
    <property type="entry name" value="HAD-SF_hydro_IA"/>
</dbReference>
<gene>
    <name evidence="4" type="ORF">E6H02_08160</name>
</gene>
<dbReference type="SUPFAM" id="SSF56784">
    <property type="entry name" value="HAD-like"/>
    <property type="match status" value="1"/>
</dbReference>
<keyword evidence="2" id="KW-0479">Metal-binding</keyword>
<dbReference type="InterPro" id="IPR036412">
    <property type="entry name" value="HAD-like_sf"/>
</dbReference>
<dbReference type="FunFam" id="3.40.50.1000:FF:000036">
    <property type="entry name" value="HAD family hydrolase"/>
    <property type="match status" value="1"/>
</dbReference>
<evidence type="ECO:0000313" key="5">
    <source>
        <dbReference type="Proteomes" id="UP000320393"/>
    </source>
</evidence>
<accession>A0A537LQJ7</accession>
<dbReference type="SFLD" id="SFLDG01129">
    <property type="entry name" value="C1.5:_HAD__Beta-PGM__Phosphata"/>
    <property type="match status" value="1"/>
</dbReference>
<dbReference type="GO" id="GO:0050308">
    <property type="term" value="F:sugar-phosphatase activity"/>
    <property type="evidence" value="ECO:0007669"/>
    <property type="project" value="TreeGrafter"/>
</dbReference>
<dbReference type="NCBIfam" id="TIGR01509">
    <property type="entry name" value="HAD-SF-IA-v3"/>
    <property type="match status" value="1"/>
</dbReference>
<dbReference type="SFLD" id="SFLDS00003">
    <property type="entry name" value="Haloacid_Dehalogenase"/>
    <property type="match status" value="1"/>
</dbReference>
<keyword evidence="3" id="KW-0378">Hydrolase</keyword>